<accession>G2XU45</accession>
<evidence type="ECO:0000313" key="2">
    <source>
        <dbReference type="Proteomes" id="UP000008177"/>
    </source>
</evidence>
<sequence length="61" mass="6945">MGFRDMGMAFRPFLELYRVICQETLSSLSTGKYPQTYVTANPDSIVSQSRGTVLRKQLAKR</sequence>
<protein>
    <submittedName>
        <fullName evidence="1">Uncharacterized protein</fullName>
    </submittedName>
</protein>
<dbReference type="Proteomes" id="UP000008177">
    <property type="component" value="Unplaced contigs"/>
</dbReference>
<organism evidence="1 2">
    <name type="scientific">Botryotinia fuckeliana (strain T4)</name>
    <name type="common">Noble rot fungus</name>
    <name type="synonym">Botrytis cinerea</name>
    <dbReference type="NCBI Taxonomy" id="999810"/>
    <lineage>
        <taxon>Eukaryota</taxon>
        <taxon>Fungi</taxon>
        <taxon>Dikarya</taxon>
        <taxon>Ascomycota</taxon>
        <taxon>Pezizomycotina</taxon>
        <taxon>Leotiomycetes</taxon>
        <taxon>Helotiales</taxon>
        <taxon>Sclerotiniaceae</taxon>
        <taxon>Botrytis</taxon>
    </lineage>
</organism>
<dbReference type="EMBL" id="FQ790267">
    <property type="protein sequence ID" value="CCD44015.1"/>
    <property type="molecule type" value="Genomic_DNA"/>
</dbReference>
<proteinExistence type="predicted"/>
<name>G2XU45_BOTF4</name>
<reference evidence="2" key="1">
    <citation type="journal article" date="2011" name="PLoS Genet.">
        <title>Genomic analysis of the necrotrophic fungal pathogens Sclerotinia sclerotiorum and Botrytis cinerea.</title>
        <authorList>
            <person name="Amselem J."/>
            <person name="Cuomo C.A."/>
            <person name="van Kan J.A."/>
            <person name="Viaud M."/>
            <person name="Benito E.P."/>
            <person name="Couloux A."/>
            <person name="Coutinho P.M."/>
            <person name="de Vries R.P."/>
            <person name="Dyer P.S."/>
            <person name="Fillinger S."/>
            <person name="Fournier E."/>
            <person name="Gout L."/>
            <person name="Hahn M."/>
            <person name="Kohn L."/>
            <person name="Lapalu N."/>
            <person name="Plummer K.M."/>
            <person name="Pradier J.M."/>
            <person name="Quevillon E."/>
            <person name="Sharon A."/>
            <person name="Simon A."/>
            <person name="ten Have A."/>
            <person name="Tudzynski B."/>
            <person name="Tudzynski P."/>
            <person name="Wincker P."/>
            <person name="Andrew M."/>
            <person name="Anthouard V."/>
            <person name="Beever R.E."/>
            <person name="Beffa R."/>
            <person name="Benoit I."/>
            <person name="Bouzid O."/>
            <person name="Brault B."/>
            <person name="Chen Z."/>
            <person name="Choquer M."/>
            <person name="Collemare J."/>
            <person name="Cotton P."/>
            <person name="Danchin E.G."/>
            <person name="Da Silva C."/>
            <person name="Gautier A."/>
            <person name="Giraud C."/>
            <person name="Giraud T."/>
            <person name="Gonzalez C."/>
            <person name="Grossetete S."/>
            <person name="Guldener U."/>
            <person name="Henrissat B."/>
            <person name="Howlett B.J."/>
            <person name="Kodira C."/>
            <person name="Kretschmer M."/>
            <person name="Lappartient A."/>
            <person name="Leroch M."/>
            <person name="Levis C."/>
            <person name="Mauceli E."/>
            <person name="Neuveglise C."/>
            <person name="Oeser B."/>
            <person name="Pearson M."/>
            <person name="Poulain J."/>
            <person name="Poussereau N."/>
            <person name="Quesneville H."/>
            <person name="Rascle C."/>
            <person name="Schumacher J."/>
            <person name="Segurens B."/>
            <person name="Sexton A."/>
            <person name="Silva E."/>
            <person name="Sirven C."/>
            <person name="Soanes D.M."/>
            <person name="Talbot N.J."/>
            <person name="Templeton M."/>
            <person name="Yandava C."/>
            <person name="Yarden O."/>
            <person name="Zeng Q."/>
            <person name="Rollins J.A."/>
            <person name="Lebrun M.H."/>
            <person name="Dickman M."/>
        </authorList>
    </citation>
    <scope>NUCLEOTIDE SEQUENCE [LARGE SCALE GENOMIC DNA]</scope>
    <source>
        <strain evidence="2">T4</strain>
    </source>
</reference>
<dbReference type="HOGENOM" id="CLU_2922342_0_0_1"/>
<dbReference type="AlphaFoldDB" id="G2XU45"/>
<gene>
    <name evidence="1" type="ORF">BofuT4_uP062250.1</name>
</gene>
<dbReference type="InParanoid" id="G2XU45"/>
<evidence type="ECO:0000313" key="1">
    <source>
        <dbReference type="EMBL" id="CCD44015.1"/>
    </source>
</evidence>